<sequence length="957" mass="106867">MAEAHPLRRLRSEGDLEEPVSAVSMSNSPTRRVSGLYEEQAGACNTSFHQYTPSGPSSARNTAMRVGNDASSPPLDGPRRESGIRRVPVGSKSATASPDLNRQSSGWYLAQTLNESRPLSPAWSSKHSPWENRPALAHAYDTVPAADRTEEPIHREEPAEQSRGGRRGDKITPTRVAFVETGSVSSSERTPGSEQGQDVEGNGDEFDNDLFYSKYNAPPSYCRSRGDIYASRFSWLSITIFILSIYSTVLSGVWLITAIVQPRWGHRIASGGDLVPATATLVAALIAKTIELSFVTVFVAFLGQVLTRKAIVRKTRGMTLAEMTMRNWVFQPGSLITHWETIPYAGLTVMGALALTATVASMFYTTASDAMVSPKLKYGNWVHQELQGYVRTSYANAGYLSQTCQSLLEDEDEDHHAESCLSVQFSGQSYRDLLGFMSRWEMRQKDNLVSERLSNRPAGSTLLYDNTTLWASWIEMEHSNITAQWEENGRIINNVTMAYPHPGLYAAATHRQNGILQPADLGGIGEYSIHAGVASPAINVMCVNMAKEELEPLVYTEWPNARKERTGVGNQTIGKDDWQADVPRYTEGDETINLNETVVDDIFRWGEKYGRRPPVFQLYPADYNLLTNSSVYLSDSIYMMGKNPTFDNYTLCELRSWMSPNCSSRFDVSGRSGAEMKANCEDPSDEDAYWKSFEPDTAWSVPVMDWKWIADAWRTSMDLNGGFYNNNASNARILTQLSLHEPQYSSHLPSLAEALAVFASSTAVLSAIDAPFVHYWGHEAENNILDAPGEIERFNATLRTQQYTSGHVSEWHKIFYVVLSLVFAINCFCLVYLILRSGLVTDFTEPQNLFALAVNSPPSEQIRGSCGSGPVQRDLVVPWRVAYAPSAEHYFFEEANAVPWRGKYAGSRMTEEDDTVPARQRTTRKRLWGRKGQSENSDSERSSYKRLSAVSKRYTWI</sequence>
<accession>A0AA39GGK9</accession>
<feature type="region of interest" description="Disordered" evidence="1">
    <location>
        <begin position="909"/>
        <end position="944"/>
    </location>
</feature>
<gene>
    <name evidence="3" type="ORF">NLU13_6486</name>
</gene>
<feature type="compositionally biased region" description="Polar residues" evidence="1">
    <location>
        <begin position="92"/>
        <end position="103"/>
    </location>
</feature>
<keyword evidence="2" id="KW-1133">Transmembrane helix</keyword>
<evidence type="ECO:0008006" key="5">
    <source>
        <dbReference type="Google" id="ProtNLM"/>
    </source>
</evidence>
<organism evidence="3 4">
    <name type="scientific">Sarocladium strictum</name>
    <name type="common">Black bundle disease fungus</name>
    <name type="synonym">Acremonium strictum</name>
    <dbReference type="NCBI Taxonomy" id="5046"/>
    <lineage>
        <taxon>Eukaryota</taxon>
        <taxon>Fungi</taxon>
        <taxon>Dikarya</taxon>
        <taxon>Ascomycota</taxon>
        <taxon>Pezizomycotina</taxon>
        <taxon>Sordariomycetes</taxon>
        <taxon>Hypocreomycetidae</taxon>
        <taxon>Hypocreales</taxon>
        <taxon>Sarocladiaceae</taxon>
        <taxon>Sarocladium</taxon>
    </lineage>
</organism>
<evidence type="ECO:0000313" key="3">
    <source>
        <dbReference type="EMBL" id="KAK0386651.1"/>
    </source>
</evidence>
<evidence type="ECO:0000313" key="4">
    <source>
        <dbReference type="Proteomes" id="UP001175261"/>
    </source>
</evidence>
<protein>
    <recommendedName>
        <fullName evidence="5">Mcm2 3 5 family protein</fullName>
    </recommendedName>
</protein>
<dbReference type="Proteomes" id="UP001175261">
    <property type="component" value="Unassembled WGS sequence"/>
</dbReference>
<feature type="transmembrane region" description="Helical" evidence="2">
    <location>
        <begin position="344"/>
        <end position="364"/>
    </location>
</feature>
<dbReference type="EMBL" id="JAPDFR010000005">
    <property type="protein sequence ID" value="KAK0386651.1"/>
    <property type="molecule type" value="Genomic_DNA"/>
</dbReference>
<proteinExistence type="predicted"/>
<keyword evidence="2" id="KW-0812">Transmembrane</keyword>
<feature type="region of interest" description="Disordered" evidence="1">
    <location>
        <begin position="144"/>
        <end position="204"/>
    </location>
</feature>
<feature type="compositionally biased region" description="Polar residues" evidence="1">
    <location>
        <begin position="182"/>
        <end position="196"/>
    </location>
</feature>
<feature type="transmembrane region" description="Helical" evidence="2">
    <location>
        <begin position="280"/>
        <end position="306"/>
    </location>
</feature>
<feature type="transmembrane region" description="Helical" evidence="2">
    <location>
        <begin position="814"/>
        <end position="835"/>
    </location>
</feature>
<feature type="transmembrane region" description="Helical" evidence="2">
    <location>
        <begin position="233"/>
        <end position="260"/>
    </location>
</feature>
<comment type="caution">
    <text evidence="3">The sequence shown here is derived from an EMBL/GenBank/DDBJ whole genome shotgun (WGS) entry which is preliminary data.</text>
</comment>
<keyword evidence="4" id="KW-1185">Reference proteome</keyword>
<feature type="region of interest" description="Disordered" evidence="1">
    <location>
        <begin position="1"/>
        <end position="103"/>
    </location>
</feature>
<evidence type="ECO:0000256" key="1">
    <source>
        <dbReference type="SAM" id="MobiDB-lite"/>
    </source>
</evidence>
<feature type="compositionally biased region" description="Basic and acidic residues" evidence="1">
    <location>
        <begin position="147"/>
        <end position="160"/>
    </location>
</feature>
<reference evidence="3" key="1">
    <citation type="submission" date="2022-10" db="EMBL/GenBank/DDBJ databases">
        <title>Determination and structural analysis of whole genome sequence of Sarocladium strictum F4-1.</title>
        <authorList>
            <person name="Hu L."/>
            <person name="Jiang Y."/>
        </authorList>
    </citation>
    <scope>NUCLEOTIDE SEQUENCE</scope>
    <source>
        <strain evidence="3">F4-1</strain>
    </source>
</reference>
<keyword evidence="2" id="KW-0472">Membrane</keyword>
<feature type="compositionally biased region" description="Polar residues" evidence="1">
    <location>
        <begin position="43"/>
        <end position="61"/>
    </location>
</feature>
<name>A0AA39GGK9_SARSR</name>
<dbReference type="AlphaFoldDB" id="A0AA39GGK9"/>
<evidence type="ECO:0000256" key="2">
    <source>
        <dbReference type="SAM" id="Phobius"/>
    </source>
</evidence>